<dbReference type="AlphaFoldDB" id="A0A9W6RV84"/>
<evidence type="ECO:0000256" key="2">
    <source>
        <dbReference type="ARBA" id="ARBA00023125"/>
    </source>
</evidence>
<accession>A0A9W6RV84</accession>
<dbReference type="Gene3D" id="1.10.10.60">
    <property type="entry name" value="Homeodomain-like"/>
    <property type="match status" value="1"/>
</dbReference>
<dbReference type="PRINTS" id="PR00455">
    <property type="entry name" value="HTHTETR"/>
</dbReference>
<gene>
    <name evidence="6" type="ORF">Airi02_011610</name>
</gene>
<dbReference type="InterPro" id="IPR011075">
    <property type="entry name" value="TetR_C"/>
</dbReference>
<organism evidence="6 7">
    <name type="scientific">Actinoallomurus iriomotensis</name>
    <dbReference type="NCBI Taxonomy" id="478107"/>
    <lineage>
        <taxon>Bacteria</taxon>
        <taxon>Bacillati</taxon>
        <taxon>Actinomycetota</taxon>
        <taxon>Actinomycetes</taxon>
        <taxon>Streptosporangiales</taxon>
        <taxon>Thermomonosporaceae</taxon>
        <taxon>Actinoallomurus</taxon>
    </lineage>
</organism>
<reference evidence="6" key="1">
    <citation type="submission" date="2023-03" db="EMBL/GenBank/DDBJ databases">
        <title>Actinoallomurus iriomotensis NBRC 103684.</title>
        <authorList>
            <person name="Ichikawa N."/>
            <person name="Sato H."/>
            <person name="Tonouchi N."/>
        </authorList>
    </citation>
    <scope>NUCLEOTIDE SEQUENCE</scope>
    <source>
        <strain evidence="6">NBRC 103684</strain>
    </source>
</reference>
<proteinExistence type="predicted"/>
<dbReference type="InterPro" id="IPR036271">
    <property type="entry name" value="Tet_transcr_reg_TetR-rel_C_sf"/>
</dbReference>
<evidence type="ECO:0000259" key="5">
    <source>
        <dbReference type="PROSITE" id="PS50977"/>
    </source>
</evidence>
<name>A0A9W6RV84_9ACTN</name>
<dbReference type="GO" id="GO:0000976">
    <property type="term" value="F:transcription cis-regulatory region binding"/>
    <property type="evidence" value="ECO:0007669"/>
    <property type="project" value="TreeGrafter"/>
</dbReference>
<comment type="caution">
    <text evidence="6">The sequence shown here is derived from an EMBL/GenBank/DDBJ whole genome shotgun (WGS) entry which is preliminary data.</text>
</comment>
<evidence type="ECO:0000256" key="1">
    <source>
        <dbReference type="ARBA" id="ARBA00023015"/>
    </source>
</evidence>
<evidence type="ECO:0000256" key="4">
    <source>
        <dbReference type="PROSITE-ProRule" id="PRU00335"/>
    </source>
</evidence>
<sequence length="199" mass="21502">MSGAREAVPARGRPRDAARDAAILDATLRLLVEVGYDQLSIESVAAEAGVGKPTVYRRHAGKAALVAAAVEHRVTSVPPATKTSDLREALLETVRWLAEQIAGQEIGLLGALFAGMRGDPDLAAEMRRILRRDEAAMTEHPFRSGVEGGEHLVPRAAELFAEISPALIVHRLIVVGEPCDQSFVEHVVDDILLPLLQRR</sequence>
<dbReference type="GO" id="GO:0003700">
    <property type="term" value="F:DNA-binding transcription factor activity"/>
    <property type="evidence" value="ECO:0007669"/>
    <property type="project" value="TreeGrafter"/>
</dbReference>
<feature type="domain" description="HTH tetR-type" evidence="5">
    <location>
        <begin position="17"/>
        <end position="77"/>
    </location>
</feature>
<dbReference type="SUPFAM" id="SSF46689">
    <property type="entry name" value="Homeodomain-like"/>
    <property type="match status" value="1"/>
</dbReference>
<dbReference type="RefSeq" id="WP_285567423.1">
    <property type="nucleotide sequence ID" value="NZ_BSTK01000002.1"/>
</dbReference>
<evidence type="ECO:0000313" key="7">
    <source>
        <dbReference type="Proteomes" id="UP001165074"/>
    </source>
</evidence>
<keyword evidence="2 4" id="KW-0238">DNA-binding</keyword>
<dbReference type="InterPro" id="IPR050109">
    <property type="entry name" value="HTH-type_TetR-like_transc_reg"/>
</dbReference>
<feature type="DNA-binding region" description="H-T-H motif" evidence="4">
    <location>
        <begin position="40"/>
        <end position="59"/>
    </location>
</feature>
<dbReference type="PANTHER" id="PTHR30055:SF234">
    <property type="entry name" value="HTH-TYPE TRANSCRIPTIONAL REGULATOR BETI"/>
    <property type="match status" value="1"/>
</dbReference>
<dbReference type="Gene3D" id="1.10.357.10">
    <property type="entry name" value="Tetracycline Repressor, domain 2"/>
    <property type="match status" value="1"/>
</dbReference>
<dbReference type="InterPro" id="IPR009057">
    <property type="entry name" value="Homeodomain-like_sf"/>
</dbReference>
<dbReference type="Pfam" id="PF16859">
    <property type="entry name" value="TetR_C_11"/>
    <property type="match status" value="1"/>
</dbReference>
<keyword evidence="3" id="KW-0804">Transcription</keyword>
<dbReference type="PANTHER" id="PTHR30055">
    <property type="entry name" value="HTH-TYPE TRANSCRIPTIONAL REGULATOR RUTR"/>
    <property type="match status" value="1"/>
</dbReference>
<dbReference type="PROSITE" id="PS50977">
    <property type="entry name" value="HTH_TETR_2"/>
    <property type="match status" value="1"/>
</dbReference>
<dbReference type="Proteomes" id="UP001165074">
    <property type="component" value="Unassembled WGS sequence"/>
</dbReference>
<dbReference type="InterPro" id="IPR001647">
    <property type="entry name" value="HTH_TetR"/>
</dbReference>
<keyword evidence="7" id="KW-1185">Reference proteome</keyword>
<dbReference type="Pfam" id="PF00440">
    <property type="entry name" value="TetR_N"/>
    <property type="match status" value="1"/>
</dbReference>
<evidence type="ECO:0000313" key="6">
    <source>
        <dbReference type="EMBL" id="GLY83231.1"/>
    </source>
</evidence>
<protein>
    <submittedName>
        <fullName evidence="6">TetR family transcriptional regulator</fullName>
    </submittedName>
</protein>
<dbReference type="SUPFAM" id="SSF48498">
    <property type="entry name" value="Tetracyclin repressor-like, C-terminal domain"/>
    <property type="match status" value="1"/>
</dbReference>
<dbReference type="EMBL" id="BSTK01000002">
    <property type="protein sequence ID" value="GLY83231.1"/>
    <property type="molecule type" value="Genomic_DNA"/>
</dbReference>
<keyword evidence="1" id="KW-0805">Transcription regulation</keyword>
<evidence type="ECO:0000256" key="3">
    <source>
        <dbReference type="ARBA" id="ARBA00023163"/>
    </source>
</evidence>